<dbReference type="Pfam" id="PF01636">
    <property type="entry name" value="APH"/>
    <property type="match status" value="1"/>
</dbReference>
<dbReference type="Proteomes" id="UP001597375">
    <property type="component" value="Unassembled WGS sequence"/>
</dbReference>
<protein>
    <submittedName>
        <fullName evidence="2">Aminoglycoside phosphotransferase family protein</fullName>
        <ecNumber evidence="2">2.7.1.-</ecNumber>
    </submittedName>
</protein>
<name>A0ABW5D5Q5_9BACT</name>
<dbReference type="SUPFAM" id="SSF56112">
    <property type="entry name" value="Protein kinase-like (PK-like)"/>
    <property type="match status" value="1"/>
</dbReference>
<feature type="domain" description="Aminoglycoside phosphotransferase" evidence="1">
    <location>
        <begin position="17"/>
        <end position="240"/>
    </location>
</feature>
<accession>A0ABW5D5Q5</accession>
<proteinExistence type="predicted"/>
<dbReference type="EMBL" id="JBHUIT010000002">
    <property type="protein sequence ID" value="MFD2255759.1"/>
    <property type="molecule type" value="Genomic_DNA"/>
</dbReference>
<keyword evidence="3" id="KW-1185">Reference proteome</keyword>
<keyword evidence="2" id="KW-0808">Transferase</keyword>
<dbReference type="GO" id="GO:0016740">
    <property type="term" value="F:transferase activity"/>
    <property type="evidence" value="ECO:0007669"/>
    <property type="project" value="UniProtKB-KW"/>
</dbReference>
<gene>
    <name evidence="2" type="ORF">ACFSSA_03640</name>
</gene>
<dbReference type="InterPro" id="IPR011009">
    <property type="entry name" value="Kinase-like_dom_sf"/>
</dbReference>
<sequence length="294" mass="32880">MTNHPDISLPIRAASETALAHGLSPDRCEILQNGNTLVLRLSDTLVARVVTDLDGPRQGSEWFERENAIAQYLAKAGAPVIPMHDKIPPGPHQHLGYTLNFWQFVSAIDEEPPPSLIGRTLFQCHDLLRHFPDKLPELAILTESLELLETLEQKSLFPGSTLELLRKRLRSSLAELKSFPHQALHGDAHGGNLLNTTIGLLWTDWEDTFCGPVEWDIASIIWNARILEDDQVKADGIITAYCAAGGMIHEEALHQSLIARAAVMSAWYPVLYPNPSKDRKEKLQSRLDWLADIR</sequence>
<organism evidence="2 3">
    <name type="scientific">Luteolibacter algae</name>
    <dbReference type="NCBI Taxonomy" id="454151"/>
    <lineage>
        <taxon>Bacteria</taxon>
        <taxon>Pseudomonadati</taxon>
        <taxon>Verrucomicrobiota</taxon>
        <taxon>Verrucomicrobiia</taxon>
        <taxon>Verrucomicrobiales</taxon>
        <taxon>Verrucomicrobiaceae</taxon>
        <taxon>Luteolibacter</taxon>
    </lineage>
</organism>
<dbReference type="RefSeq" id="WP_386818415.1">
    <property type="nucleotide sequence ID" value="NZ_JBHUIT010000002.1"/>
</dbReference>
<evidence type="ECO:0000313" key="3">
    <source>
        <dbReference type="Proteomes" id="UP001597375"/>
    </source>
</evidence>
<dbReference type="EC" id="2.7.1.-" evidence="2"/>
<dbReference type="InterPro" id="IPR002575">
    <property type="entry name" value="Aminoglycoside_PTrfase"/>
</dbReference>
<dbReference type="Gene3D" id="3.90.1200.10">
    <property type="match status" value="1"/>
</dbReference>
<reference evidence="3" key="1">
    <citation type="journal article" date="2019" name="Int. J. Syst. Evol. Microbiol.">
        <title>The Global Catalogue of Microorganisms (GCM) 10K type strain sequencing project: providing services to taxonomists for standard genome sequencing and annotation.</title>
        <authorList>
            <consortium name="The Broad Institute Genomics Platform"/>
            <consortium name="The Broad Institute Genome Sequencing Center for Infectious Disease"/>
            <person name="Wu L."/>
            <person name="Ma J."/>
        </authorList>
    </citation>
    <scope>NUCLEOTIDE SEQUENCE [LARGE SCALE GENOMIC DNA]</scope>
    <source>
        <strain evidence="3">CGMCC 4.7106</strain>
    </source>
</reference>
<evidence type="ECO:0000259" key="1">
    <source>
        <dbReference type="Pfam" id="PF01636"/>
    </source>
</evidence>
<comment type="caution">
    <text evidence="2">The sequence shown here is derived from an EMBL/GenBank/DDBJ whole genome shotgun (WGS) entry which is preliminary data.</text>
</comment>
<evidence type="ECO:0000313" key="2">
    <source>
        <dbReference type="EMBL" id="MFD2255759.1"/>
    </source>
</evidence>